<dbReference type="SUPFAM" id="SSF49464">
    <property type="entry name" value="Carboxypeptidase regulatory domain-like"/>
    <property type="match status" value="1"/>
</dbReference>
<evidence type="ECO:0000256" key="4">
    <source>
        <dbReference type="ARBA" id="ARBA00022692"/>
    </source>
</evidence>
<evidence type="ECO:0000313" key="11">
    <source>
        <dbReference type="EMBL" id="KAA4619762.1"/>
    </source>
</evidence>
<evidence type="ECO:0000313" key="14">
    <source>
        <dbReference type="EMBL" id="RGS88279.1"/>
    </source>
</evidence>
<evidence type="ECO:0000256" key="5">
    <source>
        <dbReference type="ARBA" id="ARBA00023136"/>
    </source>
</evidence>
<gene>
    <name evidence="15" type="ORF">DW206_03275</name>
    <name evidence="14" type="ORF">DWX70_01800</name>
    <name evidence="13" type="ORF">DYI28_27585</name>
    <name evidence="10" type="ORF">F3B85_14690</name>
    <name evidence="11" type="ORF">F3B90_24790</name>
    <name evidence="12" type="ORF">PO240_13435</name>
    <name evidence="16" type="ORF">SAMN05192581_104131</name>
    <name evidence="17" type="ORF">SAMN05192582_107612</name>
</gene>
<evidence type="ECO:0000256" key="8">
    <source>
        <dbReference type="SAM" id="SignalP"/>
    </source>
</evidence>
<dbReference type="Proteomes" id="UP000318823">
    <property type="component" value="Chromosome"/>
</dbReference>
<keyword evidence="10" id="KW-0675">Receptor</keyword>
<sequence length="1096" mass="121774">MKNSIKHTKDLLILSMVFILSSVFSNIQANNINSEDIKVSGVVQDQTGVELPGVSISVKGMDKGTITNASGEFSIMVPPNATLIVSFVGMETKEVDIKGRRNIVIVLEESSVLLDEVVAIGYGKQSRALITNSISKINKEEFQKAPGQNPLLQLQGKVPGLSLQISNGQPGADPQIFIRGGSSTSPESDTPLIIIDGIISQGFRNISDMNPADIESIEVLKDAASTAIYGSRAANGIILVKTKAGQKGKPTVSLRYTYGVEQQPQRIPLLNARDYITLSRSNIAKFNQADLTYNGKEDQAKFLSGSFGMSTGNPRNSKNTLEFLDVYLQKYGQGYVSNLLEHEGWQTMADPVTGKQLIFQDNDFQKATFTTGQKHEVDLSISGGTEAINYYVGLRYLNQDGILRGTNYKNYSVLFNGNYKLSEAWSLSTKASLQVRDAVGGGNTVNTISRSILTPPTYRLYYEDGTPAPGEGISSFRSRLHEIYYKTNYDDTSVYRTTFQLGAIWNILPGLVLKPTAYYFGTEGIENYFQADNETTGNTIRPASAKHNYDRHLQGDLVLSYDKKIKEHNIGAVAGASYTHDYSYRLSASGSGSSIDLIPTLNATADSTQRASSTKTMEATLSYFGRVNYDYKGKYIVSVSMRADGSSRFAEDNKWGFFPGVSAGWNMHRENFFKPLESIMSRWKWRASWGRTGNNNLSVANSRGEYKITDTNYQGSVGILNTTLKNSQLRWETTESYDIGVDLGFFNNRLGLLIDYYNKLTFDRLYDEPLWNSTGFSSIKSNYGSVRNSGIEIELNATPIQTKDFSWDLSLTFAYNKGIVVDLPDNGEEKNRVGGNFIYDPATGGTKKVGGIAEGEKFGGRWAFHYLGTYQTEEEAAKAPNDPNAQGRKKHAGDAIFEDVNNDGQLDSKDMKFMGYIRPDKVGGIVNSFKYKGLTVRVVMDWAMGHVIDNGFKGQIMGSSRNNNNAIKDAMTNSWQSANDGTKYPKYTVQSDYDYQYRNHMRWDNQIGSSESGSTNNSLYFSKGDYLAFREVSLSYMLPSTWVRKIRLSGVEVFAGAYNIGYIKKYDGMFPEIYTGVDYGVYPRPRQYNMGVKINF</sequence>
<reference evidence="12" key="7">
    <citation type="submission" date="2022-10" db="EMBL/GenBank/DDBJ databases">
        <title>Human gut microbiome strain richness.</title>
        <authorList>
            <person name="Chen-Liaw A."/>
        </authorList>
    </citation>
    <scope>NUCLEOTIDE SEQUENCE</scope>
    <source>
        <strain evidence="12">F7_m1001271B151109d0_201107</strain>
    </source>
</reference>
<reference evidence="13" key="6">
    <citation type="submission" date="2019-07" db="EMBL/GenBank/DDBJ databases">
        <authorList>
            <person name="Ross B.D."/>
            <person name="Verster A.J."/>
            <person name="Radey M.C."/>
            <person name="Schmidtke D.T."/>
            <person name="Pope C.E."/>
            <person name="Hoffman L.R."/>
            <person name="Hajjar A."/>
            <person name="Peterson S.B."/>
            <person name="Borenstein E."/>
            <person name="Mougous J.D."/>
        </authorList>
    </citation>
    <scope>NUCLEOTIDE SEQUENCE</scope>
    <source>
        <strain evidence="13">3725 D1 iv</strain>
    </source>
</reference>
<evidence type="ECO:0000313" key="20">
    <source>
        <dbReference type="Proteomes" id="UP000266492"/>
    </source>
</evidence>
<reference evidence="22" key="2">
    <citation type="journal article" date="2018" name="J. Anim. Genet.">
        <title>Acquired interbacterial defense systems protect against interspecies antagonism in the human gut microbiome.</title>
        <authorList>
            <person name="Ross B.D."/>
            <person name="Verster A.J."/>
            <person name="Radey M.C."/>
            <person name="Schmidtke D.T."/>
            <person name="Pope C.E."/>
            <person name="Hoffman L.R."/>
            <person name="Hajjar A."/>
            <person name="Peterson S.B."/>
            <person name="Borenstein E."/>
            <person name="Mougous J."/>
        </authorList>
    </citation>
    <scope>NUCLEOTIDE SEQUENCE [LARGE SCALE GENOMIC DNA]</scope>
    <source>
        <strain evidence="22">3725 D1 iv</strain>
    </source>
</reference>
<evidence type="ECO:0000256" key="6">
    <source>
        <dbReference type="ARBA" id="ARBA00023237"/>
    </source>
</evidence>
<comment type="similarity">
    <text evidence="7">Belongs to the TonB-dependent receptor family.</text>
</comment>
<comment type="subcellular location">
    <subcellularLocation>
        <location evidence="1 7">Cell outer membrane</location>
        <topology evidence="1 7">Multi-pass membrane protein</topology>
    </subcellularLocation>
</comment>
<dbReference type="EMBL" id="VWGP01000010">
    <property type="protein sequence ID" value="KAA4535115.1"/>
    <property type="molecule type" value="Genomic_DNA"/>
</dbReference>
<dbReference type="EMBL" id="CP041395">
    <property type="protein sequence ID" value="QDM12167.1"/>
    <property type="molecule type" value="Genomic_DNA"/>
</dbReference>
<dbReference type="PROSITE" id="PS52016">
    <property type="entry name" value="TONB_DEPENDENT_REC_3"/>
    <property type="match status" value="1"/>
</dbReference>
<feature type="signal peptide" evidence="8">
    <location>
        <begin position="1"/>
        <end position="29"/>
    </location>
</feature>
<dbReference type="EMBL" id="FNDO01000076">
    <property type="protein sequence ID" value="SDI79630.1"/>
    <property type="molecule type" value="Genomic_DNA"/>
</dbReference>
<evidence type="ECO:0000256" key="1">
    <source>
        <dbReference type="ARBA" id="ARBA00004571"/>
    </source>
</evidence>
<keyword evidence="4 7" id="KW-0812">Transmembrane</keyword>
<dbReference type="NCBIfam" id="TIGR04056">
    <property type="entry name" value="OMP_RagA_SusC"/>
    <property type="match status" value="1"/>
</dbReference>
<dbReference type="InterPro" id="IPR036942">
    <property type="entry name" value="Beta-barrel_TonB_sf"/>
</dbReference>
<dbReference type="Proteomes" id="UP000266492">
    <property type="component" value="Unassembled WGS sequence"/>
</dbReference>
<evidence type="ECO:0000256" key="3">
    <source>
        <dbReference type="ARBA" id="ARBA00022452"/>
    </source>
</evidence>
<evidence type="ECO:0000313" key="17">
    <source>
        <dbReference type="EMBL" id="SDI79630.1"/>
    </source>
</evidence>
<dbReference type="Proteomes" id="UP000181870">
    <property type="component" value="Unassembled WGS sequence"/>
</dbReference>
<dbReference type="Proteomes" id="UP000424805">
    <property type="component" value="Unassembled WGS sequence"/>
</dbReference>
<dbReference type="Gene3D" id="2.170.130.10">
    <property type="entry name" value="TonB-dependent receptor, plug domain"/>
    <property type="match status" value="1"/>
</dbReference>
<dbReference type="Gene3D" id="2.40.170.20">
    <property type="entry name" value="TonB-dependent receptor, beta-barrel domain"/>
    <property type="match status" value="1"/>
</dbReference>
<evidence type="ECO:0000256" key="2">
    <source>
        <dbReference type="ARBA" id="ARBA00022448"/>
    </source>
</evidence>
<protein>
    <submittedName>
        <fullName evidence="10">TonB-dependent receptor</fullName>
    </submittedName>
    <submittedName>
        <fullName evidence="17">TonB-linked outer membrane protein, SusC/RagA family</fullName>
    </submittedName>
</protein>
<feature type="chain" id="PRO_5014269370" evidence="8">
    <location>
        <begin position="30"/>
        <end position="1096"/>
    </location>
</feature>
<dbReference type="Proteomes" id="UP000478493">
    <property type="component" value="Unassembled WGS sequence"/>
</dbReference>
<dbReference type="AlphaFoldDB" id="A0A1G8NJE2"/>
<reference evidence="20 21" key="4">
    <citation type="submission" date="2018-08" db="EMBL/GenBank/DDBJ databases">
        <title>A genome reference for cultivated species of the human gut microbiota.</title>
        <authorList>
            <person name="Zou Y."/>
            <person name="Xue W."/>
            <person name="Luo G."/>
        </authorList>
    </citation>
    <scope>NUCLEOTIDE SEQUENCE [LARGE SCALE GENOMIC DNA]</scope>
    <source>
        <strain evidence="14 20">AF20-9LB</strain>
        <strain evidence="15 21">AM17-48</strain>
    </source>
</reference>
<dbReference type="InterPro" id="IPR023996">
    <property type="entry name" value="TonB-dep_OMP_SusC/RagA"/>
</dbReference>
<evidence type="ECO:0000313" key="13">
    <source>
        <dbReference type="EMBL" id="QDM12167.1"/>
    </source>
</evidence>
<dbReference type="NCBIfam" id="TIGR04057">
    <property type="entry name" value="SusC_RagA_signa"/>
    <property type="match status" value="1"/>
</dbReference>
<evidence type="ECO:0000313" key="16">
    <source>
        <dbReference type="EMBL" id="SDB78476.1"/>
    </source>
</evidence>
<dbReference type="InterPro" id="IPR037066">
    <property type="entry name" value="Plug_dom_sf"/>
</dbReference>
<keyword evidence="2 7" id="KW-0813">Transport</keyword>
<dbReference type="InterPro" id="IPR012910">
    <property type="entry name" value="Plug_dom"/>
</dbReference>
<keyword evidence="5 7" id="KW-0472">Membrane</keyword>
<dbReference type="InterPro" id="IPR023997">
    <property type="entry name" value="TonB-dep_OMP_SusC/RagA_CS"/>
</dbReference>
<dbReference type="EMBL" id="VWFP01000041">
    <property type="protein sequence ID" value="KAA4619762.1"/>
    <property type="molecule type" value="Genomic_DNA"/>
</dbReference>
<keyword evidence="6 7" id="KW-0998">Cell outer membrane</keyword>
<keyword evidence="3 7" id="KW-1134">Transmembrane beta strand</keyword>
<evidence type="ECO:0000313" key="10">
    <source>
        <dbReference type="EMBL" id="KAA4535115.1"/>
    </source>
</evidence>
<dbReference type="EMBL" id="FMYE01000041">
    <property type="protein sequence ID" value="SDB78476.1"/>
    <property type="molecule type" value="Genomic_DNA"/>
</dbReference>
<evidence type="ECO:0000313" key="21">
    <source>
        <dbReference type="Proteomes" id="UP000283329"/>
    </source>
</evidence>
<evidence type="ECO:0000313" key="24">
    <source>
        <dbReference type="Proteomes" id="UP000478493"/>
    </source>
</evidence>
<evidence type="ECO:0000313" key="15">
    <source>
        <dbReference type="EMBL" id="RHH52140.1"/>
    </source>
</evidence>
<evidence type="ECO:0000313" key="18">
    <source>
        <dbReference type="Proteomes" id="UP000181870"/>
    </source>
</evidence>
<reference evidence="13" key="3">
    <citation type="journal article" date="2018" name="Nature">
        <title>Human gut bacteria contain acquired interbacterial defence systems.</title>
        <authorList>
            <person name="Ross B.D."/>
            <person name="Verster A.J."/>
            <person name="Radey M.C."/>
            <person name="Schmidtke D.T."/>
            <person name="Pope C.E."/>
            <person name="Hoffman L.R."/>
            <person name="Hajjar A."/>
            <person name="Peterson S.B."/>
            <person name="Borenstein E."/>
            <person name="Mougous J."/>
        </authorList>
    </citation>
    <scope>NUCLEOTIDE SEQUENCE</scope>
    <source>
        <strain evidence="13">3725 D1 iv</strain>
    </source>
</reference>
<proteinExistence type="inferred from homology"/>
<dbReference type="GO" id="GO:0009279">
    <property type="term" value="C:cell outer membrane"/>
    <property type="evidence" value="ECO:0007669"/>
    <property type="project" value="UniProtKB-SubCell"/>
</dbReference>
<dbReference type="InterPro" id="IPR008969">
    <property type="entry name" value="CarboxyPept-like_regulatory"/>
</dbReference>
<evidence type="ECO:0000313" key="12">
    <source>
        <dbReference type="EMBL" id="MDC2408876.1"/>
    </source>
</evidence>
<dbReference type="Proteomes" id="UP000183670">
    <property type="component" value="Unassembled WGS sequence"/>
</dbReference>
<dbReference type="KEGG" id="boa:Bovatus_01541"/>
<dbReference type="Proteomes" id="UP000283329">
    <property type="component" value="Unassembled WGS sequence"/>
</dbReference>
<dbReference type="InterPro" id="IPR018247">
    <property type="entry name" value="EF_Hand_1_Ca_BS"/>
</dbReference>
<organism evidence="17 18">
    <name type="scientific">Bacteroides ovatus</name>
    <dbReference type="NCBI Taxonomy" id="28116"/>
    <lineage>
        <taxon>Bacteria</taxon>
        <taxon>Pseudomonadati</taxon>
        <taxon>Bacteroidota</taxon>
        <taxon>Bacteroidia</taxon>
        <taxon>Bacteroidales</taxon>
        <taxon>Bacteroidaceae</taxon>
        <taxon>Bacteroides</taxon>
    </lineage>
</organism>
<dbReference type="Pfam" id="PF07715">
    <property type="entry name" value="Plug"/>
    <property type="match status" value="1"/>
</dbReference>
<evidence type="ECO:0000259" key="9">
    <source>
        <dbReference type="Pfam" id="PF07715"/>
    </source>
</evidence>
<dbReference type="SUPFAM" id="SSF56935">
    <property type="entry name" value="Porins"/>
    <property type="match status" value="1"/>
</dbReference>
<name>A0A1G8NJE2_BACOV</name>
<keyword evidence="8" id="KW-0732">Signal</keyword>
<dbReference type="Pfam" id="PF13715">
    <property type="entry name" value="CarbopepD_reg_2"/>
    <property type="match status" value="1"/>
</dbReference>
<reference evidence="23 24" key="5">
    <citation type="journal article" date="2019" name="Nat. Med.">
        <title>A library of human gut bacterial isolates paired with longitudinal multiomics data enables mechanistic microbiome research.</title>
        <authorList>
            <person name="Poyet M."/>
            <person name="Groussin M."/>
            <person name="Gibbons S.M."/>
            <person name="Avila-Pacheco J."/>
            <person name="Jiang X."/>
            <person name="Kearney S.M."/>
            <person name="Perrotta A.R."/>
            <person name="Berdy B."/>
            <person name="Zhao S."/>
            <person name="Lieberman T.D."/>
            <person name="Swanson P.K."/>
            <person name="Smith M."/>
            <person name="Roesemann S."/>
            <person name="Alexander J.E."/>
            <person name="Rich S.A."/>
            <person name="Livny J."/>
            <person name="Vlamakis H."/>
            <person name="Clish C."/>
            <person name="Bullock K."/>
            <person name="Deik A."/>
            <person name="Scott J."/>
            <person name="Pierce K.A."/>
            <person name="Xavier R.J."/>
            <person name="Alm E.J."/>
        </authorList>
    </citation>
    <scope>NUCLEOTIDE SEQUENCE [LARGE SCALE GENOMIC DNA]</scope>
    <source>
        <strain evidence="11 23">BIOML-A15</strain>
        <strain evidence="10 24">BIOML-A41</strain>
    </source>
</reference>
<dbReference type="Proteomes" id="UP001214017">
    <property type="component" value="Unassembled WGS sequence"/>
</dbReference>
<evidence type="ECO:0000256" key="7">
    <source>
        <dbReference type="PROSITE-ProRule" id="PRU01360"/>
    </source>
</evidence>
<evidence type="ECO:0000313" key="22">
    <source>
        <dbReference type="Proteomes" id="UP000318823"/>
    </source>
</evidence>
<dbReference type="GeneID" id="29451777"/>
<dbReference type="RefSeq" id="WP_004300602.1">
    <property type="nucleotide sequence ID" value="NZ_BAABYJ010000001.1"/>
</dbReference>
<dbReference type="Gene3D" id="2.60.40.1120">
    <property type="entry name" value="Carboxypeptidase-like, regulatory domain"/>
    <property type="match status" value="1"/>
</dbReference>
<evidence type="ECO:0000313" key="23">
    <source>
        <dbReference type="Proteomes" id="UP000424805"/>
    </source>
</evidence>
<accession>A0A1G8NJE2</accession>
<dbReference type="PROSITE" id="PS00018">
    <property type="entry name" value="EF_HAND_1"/>
    <property type="match status" value="1"/>
</dbReference>
<dbReference type="EMBL" id="JAQNWR010000008">
    <property type="protein sequence ID" value="MDC2408876.1"/>
    <property type="molecule type" value="Genomic_DNA"/>
</dbReference>
<reference evidence="18 19" key="1">
    <citation type="submission" date="2016-10" db="EMBL/GenBank/DDBJ databases">
        <authorList>
            <person name="de Groot N.N."/>
        </authorList>
    </citation>
    <scope>NUCLEOTIDE SEQUENCE [LARGE SCALE GENOMIC DNA]</scope>
    <source>
        <strain evidence="16 19">NLAE-zl-C500</strain>
        <strain evidence="17 18">NLAE-zl-C57</strain>
    </source>
</reference>
<dbReference type="EMBL" id="QRJR01000002">
    <property type="protein sequence ID" value="RHH52140.1"/>
    <property type="molecule type" value="Genomic_DNA"/>
</dbReference>
<feature type="domain" description="TonB-dependent receptor plug" evidence="9">
    <location>
        <begin position="131"/>
        <end position="237"/>
    </location>
</feature>
<dbReference type="InterPro" id="IPR039426">
    <property type="entry name" value="TonB-dep_rcpt-like"/>
</dbReference>
<evidence type="ECO:0000313" key="19">
    <source>
        <dbReference type="Proteomes" id="UP000183670"/>
    </source>
</evidence>
<dbReference type="EMBL" id="QRVZ01000001">
    <property type="protein sequence ID" value="RGS88279.1"/>
    <property type="molecule type" value="Genomic_DNA"/>
</dbReference>